<feature type="transmembrane region" description="Helical" evidence="1">
    <location>
        <begin position="238"/>
        <end position="264"/>
    </location>
</feature>
<dbReference type="PANTHER" id="PTHR37305">
    <property type="entry name" value="INTEGRAL MEMBRANE PROTEIN-RELATED"/>
    <property type="match status" value="1"/>
</dbReference>
<dbReference type="Pfam" id="PF12679">
    <property type="entry name" value="ABC2_membrane_2"/>
    <property type="match status" value="1"/>
</dbReference>
<feature type="transmembrane region" description="Helical" evidence="1">
    <location>
        <begin position="295"/>
        <end position="317"/>
    </location>
</feature>
<organism evidence="2 3">
    <name type="scientific">Faecalicatena faecalis</name>
    <dbReference type="NCBI Taxonomy" id="2726362"/>
    <lineage>
        <taxon>Bacteria</taxon>
        <taxon>Bacillati</taxon>
        <taxon>Bacillota</taxon>
        <taxon>Clostridia</taxon>
        <taxon>Lachnospirales</taxon>
        <taxon>Lachnospiraceae</taxon>
        <taxon>Faecalicatena</taxon>
    </lineage>
</organism>
<dbReference type="PANTHER" id="PTHR37305:SF1">
    <property type="entry name" value="MEMBRANE PROTEIN"/>
    <property type="match status" value="1"/>
</dbReference>
<sequence length="416" mass="46245">MRILKLELKRILTTRTTWILLGIALILSVCMAYIPTTFYASEYTDENGNQVRLSGLKAFQYQKSQKAGLEGEVTPKKVRDALEAYQNCLNEYGVKDTYDLPEGVYGERIAPYTSLIHGLKEAFADPKTGMAPSLMEIDLEKAEDFYSKCDERIVTLMEAEQRDHPAAQEKAVSMYHKVEKPFTFYLAGSDSNRMDYQLLLSFMILLFCTVIAAPVFSSEYQTGADDILRCTKHGRGRLGMLKIISAMCICGTAFALCSAVYIIISNCLFGWEAVKTSIQMIFSAMNLADINMGQLQTATALAGLLCVLASVSLTLFLSSRTKNMVMSIAVSLLFCFLPVIIYVAMPNDLGTWLNCIIPTGGLGMQSSFLYAMADFEFLNVGDFALWTPDAYLFFEAVAIPLLIGLTIHSYSTHKIK</sequence>
<gene>
    <name evidence="2" type="ORF">HGO97_015470</name>
</gene>
<feature type="transmembrane region" description="Helical" evidence="1">
    <location>
        <begin position="196"/>
        <end position="217"/>
    </location>
</feature>
<keyword evidence="1" id="KW-0472">Membrane</keyword>
<name>A0ABS6D6G8_9FIRM</name>
<reference evidence="2 3" key="1">
    <citation type="submission" date="2021-06" db="EMBL/GenBank/DDBJ databases">
        <title>Faecalicatena sp. nov. isolated from porcine feces.</title>
        <authorList>
            <person name="Oh B.S."/>
            <person name="Lee J.H."/>
        </authorList>
    </citation>
    <scope>NUCLEOTIDE SEQUENCE [LARGE SCALE GENOMIC DNA]</scope>
    <source>
        <strain evidence="2 3">AGMB00832</strain>
    </source>
</reference>
<feature type="transmembrane region" description="Helical" evidence="1">
    <location>
        <begin position="390"/>
        <end position="410"/>
    </location>
</feature>
<dbReference type="RefSeq" id="WP_216243501.1">
    <property type="nucleotide sequence ID" value="NZ_JABACJ020000016.1"/>
</dbReference>
<dbReference type="Proteomes" id="UP000723714">
    <property type="component" value="Unassembled WGS sequence"/>
</dbReference>
<accession>A0ABS6D6G8</accession>
<protein>
    <submittedName>
        <fullName evidence="2">ABC transporter permease subunit</fullName>
    </submittedName>
</protein>
<evidence type="ECO:0000256" key="1">
    <source>
        <dbReference type="SAM" id="Phobius"/>
    </source>
</evidence>
<dbReference type="EMBL" id="JABACJ020000016">
    <property type="protein sequence ID" value="MBU3877204.1"/>
    <property type="molecule type" value="Genomic_DNA"/>
</dbReference>
<comment type="caution">
    <text evidence="2">The sequence shown here is derived from an EMBL/GenBank/DDBJ whole genome shotgun (WGS) entry which is preliminary data.</text>
</comment>
<keyword evidence="3" id="KW-1185">Reference proteome</keyword>
<evidence type="ECO:0000313" key="3">
    <source>
        <dbReference type="Proteomes" id="UP000723714"/>
    </source>
</evidence>
<keyword evidence="1" id="KW-1133">Transmembrane helix</keyword>
<feature type="transmembrane region" description="Helical" evidence="1">
    <location>
        <begin position="324"/>
        <end position="344"/>
    </location>
</feature>
<evidence type="ECO:0000313" key="2">
    <source>
        <dbReference type="EMBL" id="MBU3877204.1"/>
    </source>
</evidence>
<proteinExistence type="predicted"/>
<keyword evidence="1" id="KW-0812">Transmembrane</keyword>
<feature type="transmembrane region" description="Helical" evidence="1">
    <location>
        <begin position="12"/>
        <end position="34"/>
    </location>
</feature>